<proteinExistence type="predicted"/>
<organism evidence="1 2">
    <name type="scientific">Setaria italica</name>
    <name type="common">Foxtail millet</name>
    <name type="synonym">Panicum italicum</name>
    <dbReference type="NCBI Taxonomy" id="4555"/>
    <lineage>
        <taxon>Eukaryota</taxon>
        <taxon>Viridiplantae</taxon>
        <taxon>Streptophyta</taxon>
        <taxon>Embryophyta</taxon>
        <taxon>Tracheophyta</taxon>
        <taxon>Spermatophyta</taxon>
        <taxon>Magnoliopsida</taxon>
        <taxon>Liliopsida</taxon>
        <taxon>Poales</taxon>
        <taxon>Poaceae</taxon>
        <taxon>PACMAD clade</taxon>
        <taxon>Panicoideae</taxon>
        <taxon>Panicodae</taxon>
        <taxon>Paniceae</taxon>
        <taxon>Cenchrinae</taxon>
        <taxon>Setaria</taxon>
    </lineage>
</organism>
<dbReference type="HOGENOM" id="CLU_2296568_0_0_1"/>
<dbReference type="AlphaFoldDB" id="K3ZGN9"/>
<dbReference type="EMBL" id="AGNK02001936">
    <property type="status" value="NOT_ANNOTATED_CDS"/>
    <property type="molecule type" value="Genomic_DNA"/>
</dbReference>
<evidence type="ECO:0000313" key="1">
    <source>
        <dbReference type="EnsemblPlants" id="KQL16346"/>
    </source>
</evidence>
<dbReference type="EnsemblPlants" id="KQL16346">
    <property type="protein sequence ID" value="KQL16346"/>
    <property type="gene ID" value="SETIT_025741mg"/>
</dbReference>
<name>K3ZGN9_SETIT</name>
<dbReference type="InParanoid" id="K3ZGN9"/>
<protein>
    <submittedName>
        <fullName evidence="1">Uncharacterized protein</fullName>
    </submittedName>
</protein>
<reference evidence="1" key="2">
    <citation type="submission" date="2018-08" db="UniProtKB">
        <authorList>
            <consortium name="EnsemblPlants"/>
        </authorList>
    </citation>
    <scope>IDENTIFICATION</scope>
    <source>
        <strain evidence="1">Yugu1</strain>
    </source>
</reference>
<evidence type="ECO:0000313" key="2">
    <source>
        <dbReference type="Proteomes" id="UP000004995"/>
    </source>
</evidence>
<dbReference type="Proteomes" id="UP000004995">
    <property type="component" value="Unassembled WGS sequence"/>
</dbReference>
<reference evidence="2" key="1">
    <citation type="journal article" date="2012" name="Nat. Biotechnol.">
        <title>Reference genome sequence of the model plant Setaria.</title>
        <authorList>
            <person name="Bennetzen J.L."/>
            <person name="Schmutz J."/>
            <person name="Wang H."/>
            <person name="Percifield R."/>
            <person name="Hawkins J."/>
            <person name="Pontaroli A.C."/>
            <person name="Estep M."/>
            <person name="Feng L."/>
            <person name="Vaughn J.N."/>
            <person name="Grimwood J."/>
            <person name="Jenkins J."/>
            <person name="Barry K."/>
            <person name="Lindquist E."/>
            <person name="Hellsten U."/>
            <person name="Deshpande S."/>
            <person name="Wang X."/>
            <person name="Wu X."/>
            <person name="Mitros T."/>
            <person name="Triplett J."/>
            <person name="Yang X."/>
            <person name="Ye C.Y."/>
            <person name="Mauro-Herrera M."/>
            <person name="Wang L."/>
            <person name="Li P."/>
            <person name="Sharma M."/>
            <person name="Sharma R."/>
            <person name="Ronald P.C."/>
            <person name="Panaud O."/>
            <person name="Kellogg E.A."/>
            <person name="Brutnell T.P."/>
            <person name="Doust A.N."/>
            <person name="Tuskan G.A."/>
            <person name="Rokhsar D."/>
            <person name="Devos K.M."/>
        </authorList>
    </citation>
    <scope>NUCLEOTIDE SEQUENCE [LARGE SCALE GENOMIC DNA]</scope>
    <source>
        <strain evidence="2">cv. Yugu1</strain>
    </source>
</reference>
<dbReference type="Gramene" id="KQL16346">
    <property type="protein sequence ID" value="KQL16346"/>
    <property type="gene ID" value="SETIT_025741mg"/>
</dbReference>
<accession>K3ZGN9</accession>
<keyword evidence="2" id="KW-1185">Reference proteome</keyword>
<sequence>MAASYLGLTLVRPLHMEATWCGAPLPGLLRWWSLVLHSCTSRSVCLPNGSEVFRSPPLDPEGRRAFRGALIYQMVRPAETTCVGWLVGSPPCLHPSSEGPC</sequence>